<dbReference type="GO" id="GO:0004525">
    <property type="term" value="F:ribonuclease III activity"/>
    <property type="evidence" value="ECO:0007669"/>
    <property type="project" value="InterPro"/>
</dbReference>
<comment type="subunit">
    <text evidence="4">Homodimer.</text>
</comment>
<organism evidence="6 7">
    <name type="scientific">Salicibibacter kimchii</name>
    <dbReference type="NCBI Taxonomy" id="2099786"/>
    <lineage>
        <taxon>Bacteria</taxon>
        <taxon>Bacillati</taxon>
        <taxon>Bacillota</taxon>
        <taxon>Bacilli</taxon>
        <taxon>Bacillales</taxon>
        <taxon>Bacillaceae</taxon>
        <taxon>Salicibibacter</taxon>
    </lineage>
</organism>
<dbReference type="Proteomes" id="UP000252100">
    <property type="component" value="Chromosome"/>
</dbReference>
<feature type="active site" evidence="4">
    <location>
        <position position="19"/>
    </location>
</feature>
<evidence type="ECO:0000313" key="7">
    <source>
        <dbReference type="Proteomes" id="UP000252100"/>
    </source>
</evidence>
<evidence type="ECO:0000256" key="1">
    <source>
        <dbReference type="ARBA" id="ARBA00022722"/>
    </source>
</evidence>
<comment type="subcellular location">
    <subcellularLocation>
        <location evidence="4">Cytoplasm</location>
    </subcellularLocation>
</comment>
<dbReference type="PIRSF" id="PIRSF005520">
    <property type="entry name" value="UCP005520"/>
    <property type="match status" value="1"/>
</dbReference>
<evidence type="ECO:0000256" key="3">
    <source>
        <dbReference type="ARBA" id="ARBA00022801"/>
    </source>
</evidence>
<evidence type="ECO:0000256" key="2">
    <source>
        <dbReference type="ARBA" id="ARBA00022759"/>
    </source>
</evidence>
<dbReference type="PANTHER" id="PTHR34276:SF1">
    <property type="entry name" value="MINI-RIBONUCLEASE 3"/>
    <property type="match status" value="1"/>
</dbReference>
<keyword evidence="3 4" id="KW-0378">Hydrolase</keyword>
<dbReference type="AlphaFoldDB" id="A0A345C0A3"/>
<dbReference type="Gene3D" id="1.10.1520.10">
    <property type="entry name" value="Ribonuclease III domain"/>
    <property type="match status" value="1"/>
</dbReference>
<dbReference type="InterPro" id="IPR008226">
    <property type="entry name" value="Mini3_fam"/>
</dbReference>
<proteinExistence type="inferred from homology"/>
<dbReference type="GO" id="GO:0006364">
    <property type="term" value="P:rRNA processing"/>
    <property type="evidence" value="ECO:0007669"/>
    <property type="project" value="UniProtKB-UniRule"/>
</dbReference>
<keyword evidence="4" id="KW-0460">Magnesium</keyword>
<keyword evidence="2 4" id="KW-0255">Endonuclease</keyword>
<keyword evidence="4" id="KW-0698">rRNA processing</keyword>
<reference evidence="6 7" key="1">
    <citation type="journal article" date="2018" name="J. Microbiol.">
        <title>Salicibibacter kimchii gen. nov., sp. nov., a moderately halophilic and alkalitolerant bacterium in the family Bacillaceae, isolated from kimchi.</title>
        <authorList>
            <person name="Jang J.Y."/>
            <person name="Oh Y.J."/>
            <person name="Lim S.K."/>
            <person name="Park H.K."/>
            <person name="Lee C."/>
            <person name="Kim J.Y."/>
            <person name="Lee M.A."/>
            <person name="Choi H.J."/>
        </authorList>
    </citation>
    <scope>NUCLEOTIDE SEQUENCE [LARGE SCALE GENOMIC DNA]</scope>
    <source>
        <strain evidence="6 7">NKC1-1</strain>
    </source>
</reference>
<keyword evidence="1 4" id="KW-0540">Nuclease</keyword>
<dbReference type="OrthoDB" id="46571at2"/>
<dbReference type="CDD" id="cd00593">
    <property type="entry name" value="RIBOc"/>
    <property type="match status" value="1"/>
</dbReference>
<comment type="function">
    <text evidence="4">Involved in correct processing of both the 5' and 3' ends of 23S rRNA precursor. Processes 30S rRNA precursor transcript even in absence of ribonuclease 3 (Rnc); Rnc processes 30S rRNA into smaller rRNA precursors.</text>
</comment>
<name>A0A345C0A3_9BACI</name>
<keyword evidence="4" id="KW-0694">RNA-binding</keyword>
<feature type="domain" description="RNase III" evidence="5">
    <location>
        <begin position="4"/>
        <end position="130"/>
    </location>
</feature>
<dbReference type="InterPro" id="IPR000999">
    <property type="entry name" value="RNase_III_dom"/>
</dbReference>
<comment type="cofactor">
    <cofactor evidence="4">
        <name>Mg(2+)</name>
        <dbReference type="ChEBI" id="CHEBI:18420"/>
    </cofactor>
</comment>
<dbReference type="GO" id="GO:0019843">
    <property type="term" value="F:rRNA binding"/>
    <property type="evidence" value="ECO:0007669"/>
    <property type="project" value="UniProtKB-UniRule"/>
</dbReference>
<keyword evidence="4" id="KW-0699">rRNA-binding</keyword>
<dbReference type="RefSeq" id="WP_114373593.1">
    <property type="nucleotide sequence ID" value="NZ_CP031092.1"/>
</dbReference>
<dbReference type="PANTHER" id="PTHR34276">
    <property type="entry name" value="MINI-RIBONUCLEASE 3"/>
    <property type="match status" value="1"/>
</dbReference>
<dbReference type="EC" id="3.1.26.-" evidence="4"/>
<sequence>MSAIDPAQLNGLALAYIGDAVYELHIRTHFLQKGYTRAQELHQKTTAYVSANAQAKCLHHWLENQRLYAVEETIIRRGRNAKSGSIPKNTDAFTYRYSTGFEALIGYLHLCGHHERLRDLLSDMPGAWEEESKDERE</sequence>
<accession>A0A345C0A3</accession>
<gene>
    <name evidence="4" type="primary">mrnC</name>
    <name evidence="6" type="ORF">DT065_11830</name>
</gene>
<evidence type="ECO:0000256" key="4">
    <source>
        <dbReference type="HAMAP-Rule" id="MF_01468"/>
    </source>
</evidence>
<dbReference type="InterPro" id="IPR036389">
    <property type="entry name" value="RNase_III_sf"/>
</dbReference>
<dbReference type="HAMAP" id="MF_01468">
    <property type="entry name" value="RNase_Mini_III"/>
    <property type="match status" value="1"/>
</dbReference>
<dbReference type="SUPFAM" id="SSF69065">
    <property type="entry name" value="RNase III domain-like"/>
    <property type="match status" value="1"/>
</dbReference>
<keyword evidence="4" id="KW-0963">Cytoplasm</keyword>
<evidence type="ECO:0000313" key="6">
    <source>
        <dbReference type="EMBL" id="AXF56634.1"/>
    </source>
</evidence>
<dbReference type="EMBL" id="CP031092">
    <property type="protein sequence ID" value="AXF56634.1"/>
    <property type="molecule type" value="Genomic_DNA"/>
</dbReference>
<keyword evidence="4" id="KW-0690">Ribosome biogenesis</keyword>
<dbReference type="SMART" id="SM00535">
    <property type="entry name" value="RIBOc"/>
    <property type="match status" value="1"/>
</dbReference>
<dbReference type="KEGG" id="rue:DT065_11830"/>
<protein>
    <recommendedName>
        <fullName evidence="4">Mini-ribonuclease 3</fullName>
        <shortName evidence="4">Mini-3</shortName>
        <shortName evidence="4">Mini-RNase 3</shortName>
        <ecNumber evidence="4">3.1.26.-</ecNumber>
    </recommendedName>
    <alternativeName>
        <fullName evidence="4">Mini-RNase III</fullName>
        <shortName evidence="4">Mini-III</shortName>
    </alternativeName>
</protein>
<dbReference type="Pfam" id="PF00636">
    <property type="entry name" value="Ribonuclease_3"/>
    <property type="match status" value="1"/>
</dbReference>
<dbReference type="GO" id="GO:0005737">
    <property type="term" value="C:cytoplasm"/>
    <property type="evidence" value="ECO:0007669"/>
    <property type="project" value="UniProtKB-SubCell"/>
</dbReference>
<evidence type="ECO:0000259" key="5">
    <source>
        <dbReference type="SMART" id="SM00535"/>
    </source>
</evidence>
<keyword evidence="7" id="KW-1185">Reference proteome</keyword>
<comment type="similarity">
    <text evidence="4">Belongs to the MrnC RNase family.</text>
</comment>